<dbReference type="InterPro" id="IPR012997">
    <property type="entry name" value="RplA"/>
</dbReference>
<evidence type="ECO:0000313" key="8">
    <source>
        <dbReference type="Proteomes" id="UP000031532"/>
    </source>
</evidence>
<organism evidence="7 8">
    <name type="scientific">Scytonema millei VB511283</name>
    <dbReference type="NCBI Taxonomy" id="1245923"/>
    <lineage>
        <taxon>Bacteria</taxon>
        <taxon>Bacillati</taxon>
        <taxon>Cyanobacteriota</taxon>
        <taxon>Cyanophyceae</taxon>
        <taxon>Nostocales</taxon>
        <taxon>Scytonemataceae</taxon>
        <taxon>Scytonema</taxon>
    </lineage>
</organism>
<dbReference type="Proteomes" id="UP000031532">
    <property type="component" value="Unassembled WGS sequence"/>
</dbReference>
<evidence type="ECO:0000256" key="2">
    <source>
        <dbReference type="ARBA" id="ARBA00023316"/>
    </source>
</evidence>
<evidence type="ECO:0000256" key="1">
    <source>
        <dbReference type="ARBA" id="ARBA00023239"/>
    </source>
</evidence>
<dbReference type="HAMAP" id="MF_02071">
    <property type="entry name" value="RlpA"/>
    <property type="match status" value="1"/>
</dbReference>
<dbReference type="SUPFAM" id="SSF50685">
    <property type="entry name" value="Barwin-like endoglucanases"/>
    <property type="match status" value="1"/>
</dbReference>
<dbReference type="Pfam" id="PF03330">
    <property type="entry name" value="DPBB_1"/>
    <property type="match status" value="1"/>
</dbReference>
<proteinExistence type="inferred from homology"/>
<dbReference type="RefSeq" id="WP_039713073.1">
    <property type="nucleotide sequence ID" value="NZ_JTJC03000010.1"/>
</dbReference>
<dbReference type="GO" id="GO:0071555">
    <property type="term" value="P:cell wall organization"/>
    <property type="evidence" value="ECO:0007669"/>
    <property type="project" value="UniProtKB-KW"/>
</dbReference>
<dbReference type="PANTHER" id="PTHR34183">
    <property type="entry name" value="ENDOLYTIC PEPTIDOGLYCAN TRANSGLYCOSYLASE RLPA"/>
    <property type="match status" value="1"/>
</dbReference>
<keyword evidence="3" id="KW-0732">Signal</keyword>
<dbReference type="Gene3D" id="2.40.40.10">
    <property type="entry name" value="RlpA-like domain"/>
    <property type="match status" value="1"/>
</dbReference>
<evidence type="ECO:0000313" key="7">
    <source>
        <dbReference type="EMBL" id="NHC37657.1"/>
    </source>
</evidence>
<feature type="region of interest" description="Disordered" evidence="5">
    <location>
        <begin position="30"/>
        <end position="68"/>
    </location>
</feature>
<evidence type="ECO:0000259" key="6">
    <source>
        <dbReference type="Pfam" id="PF03330"/>
    </source>
</evidence>
<gene>
    <name evidence="3" type="primary">rlpA</name>
    <name evidence="7" type="ORF">QH73_0023980</name>
</gene>
<feature type="compositionally biased region" description="Polar residues" evidence="5">
    <location>
        <begin position="107"/>
        <end position="126"/>
    </location>
</feature>
<feature type="compositionally biased region" description="Basic and acidic residues" evidence="5">
    <location>
        <begin position="53"/>
        <end position="68"/>
    </location>
</feature>
<dbReference type="InterPro" id="IPR034718">
    <property type="entry name" value="RlpA"/>
</dbReference>
<protein>
    <recommendedName>
        <fullName evidence="3">Probable endolytic peptidoglycan transglycosylase RlpA</fullName>
        <ecNumber evidence="3">4.2.2.-</ecNumber>
    </recommendedName>
</protein>
<dbReference type="EC" id="4.2.2.-" evidence="3"/>
<feature type="domain" description="RlpA-like protein double-psi beta-barrel" evidence="6">
    <location>
        <begin position="259"/>
        <end position="347"/>
    </location>
</feature>
<dbReference type="InterPro" id="IPR036908">
    <property type="entry name" value="RlpA-like_sf"/>
</dbReference>
<dbReference type="GO" id="GO:0000270">
    <property type="term" value="P:peptidoglycan metabolic process"/>
    <property type="evidence" value="ECO:0007669"/>
    <property type="project" value="UniProtKB-UniRule"/>
</dbReference>
<dbReference type="NCBIfam" id="TIGR00413">
    <property type="entry name" value="rlpA"/>
    <property type="match status" value="1"/>
</dbReference>
<dbReference type="PANTHER" id="PTHR34183:SF8">
    <property type="entry name" value="ENDOLYTIC PEPTIDOGLYCAN TRANSGLYCOSYLASE RLPA-RELATED"/>
    <property type="match status" value="1"/>
</dbReference>
<comment type="similarity">
    <text evidence="3 4">Belongs to the RlpA family.</text>
</comment>
<dbReference type="CDD" id="cd22268">
    <property type="entry name" value="DPBB_RlpA-like"/>
    <property type="match status" value="1"/>
</dbReference>
<reference evidence="7 8" key="1">
    <citation type="journal article" date="2015" name="Genome Announc.">
        <title>Draft Genome Sequence of the Terrestrial Cyanobacterium Scytonema millei VB511283, Isolated from Eastern India.</title>
        <authorList>
            <person name="Sen D."/>
            <person name="Chandrababunaidu M.M."/>
            <person name="Singh D."/>
            <person name="Sanghi N."/>
            <person name="Ghorai A."/>
            <person name="Mishra G.P."/>
            <person name="Madduluri M."/>
            <person name="Adhikary S.P."/>
            <person name="Tripathy S."/>
        </authorList>
    </citation>
    <scope>NUCLEOTIDE SEQUENCE [LARGE SCALE GENOMIC DNA]</scope>
    <source>
        <strain evidence="7 8">VB511283</strain>
    </source>
</reference>
<dbReference type="OrthoDB" id="9779128at2"/>
<name>A0A9X5E9D6_9CYAN</name>
<sequence precursor="true">MKKQILLTTVALLTTAVGVPLSCHAESLNADSSKDNRQEISSAVQAQPQNVEKVGETQSRGESKAKEATIARIQPHERGDRQAVTLYVRNIPVLTFLGDKQTANATKVGQTQSAENAADKSTQVATTGKLPSVEPTSANNAPIWQAAAVAARLNQMSADGVDASKITVKWKENGKSNAKKASERYEIAIDGKKLVAVDADTRLPEQNKKKLSDEALQATNRLRRLLGNAPPLKEVAGMPEPKRSQPQNIAFAPVRAVLNGVASWYGPGFHGNRTANGETYNQNALTAAHKSLPFGTRVRVTHTGTGRSIVVRINDRGPYIGGRIIDLSAAAARVLGMAGSGVASVRVEVLGR</sequence>
<comment type="caution">
    <text evidence="7">The sequence shown here is derived from an EMBL/GenBank/DDBJ whole genome shotgun (WGS) entry which is preliminary data.</text>
</comment>
<evidence type="ECO:0000256" key="3">
    <source>
        <dbReference type="HAMAP-Rule" id="MF_02071"/>
    </source>
</evidence>
<comment type="function">
    <text evidence="3">Lytic transglycosylase with a strong preference for naked glycan strands that lack stem peptides.</text>
</comment>
<keyword evidence="2 3" id="KW-0961">Cell wall biogenesis/degradation</keyword>
<dbReference type="EMBL" id="JTJC03000010">
    <property type="protein sequence ID" value="NHC37657.1"/>
    <property type="molecule type" value="Genomic_DNA"/>
</dbReference>
<dbReference type="AlphaFoldDB" id="A0A9X5E9D6"/>
<feature type="compositionally biased region" description="Polar residues" evidence="5">
    <location>
        <begin position="39"/>
        <end position="52"/>
    </location>
</feature>
<evidence type="ECO:0000256" key="5">
    <source>
        <dbReference type="SAM" id="MobiDB-lite"/>
    </source>
</evidence>
<feature type="signal peptide" evidence="3">
    <location>
        <begin position="1"/>
        <end position="25"/>
    </location>
</feature>
<dbReference type="InterPro" id="IPR009009">
    <property type="entry name" value="RlpA-like_DPBB"/>
</dbReference>
<feature type="region of interest" description="Disordered" evidence="5">
    <location>
        <begin position="107"/>
        <end position="137"/>
    </location>
</feature>
<evidence type="ECO:0000256" key="4">
    <source>
        <dbReference type="RuleBase" id="RU003495"/>
    </source>
</evidence>
<keyword evidence="8" id="KW-1185">Reference proteome</keyword>
<accession>A0A9X5E9D6</accession>
<dbReference type="GO" id="GO:0008932">
    <property type="term" value="F:lytic endotransglycosylase activity"/>
    <property type="evidence" value="ECO:0007669"/>
    <property type="project" value="UniProtKB-UniRule"/>
</dbReference>
<keyword evidence="1 3" id="KW-0456">Lyase</keyword>
<feature type="chain" id="PRO_5041030487" description="Probable endolytic peptidoglycan transglycosylase RlpA" evidence="3">
    <location>
        <begin position="26"/>
        <end position="352"/>
    </location>
</feature>